<name>A0ABR3WE94_9PEZI</name>
<protein>
    <recommendedName>
        <fullName evidence="3">Fungal N-terminal domain-containing protein</fullName>
    </recommendedName>
</protein>
<dbReference type="Proteomes" id="UP001583177">
    <property type="component" value="Unassembled WGS sequence"/>
</dbReference>
<sequence>MAEVVGLAASIIAIAGLTKTVLELVKESKHFIKDMRNLTEDTKRSMGSIGFAAGTIQTALAALSEYSTASGTETQSVVIQFIEHEDIASFLTSESKSLILHVNDLRAGTSGLREKWWLPVATIIWRYTIKGQIGDLEEHMKFIQVSLTTLLCSVLLEIALKRQTKNEAEMQVELSA</sequence>
<evidence type="ECO:0008006" key="3">
    <source>
        <dbReference type="Google" id="ProtNLM"/>
    </source>
</evidence>
<comment type="caution">
    <text evidence="1">The sequence shown here is derived from an EMBL/GenBank/DDBJ whole genome shotgun (WGS) entry which is preliminary data.</text>
</comment>
<organism evidence="1 2">
    <name type="scientific">Diaporthe australafricana</name>
    <dbReference type="NCBI Taxonomy" id="127596"/>
    <lineage>
        <taxon>Eukaryota</taxon>
        <taxon>Fungi</taxon>
        <taxon>Dikarya</taxon>
        <taxon>Ascomycota</taxon>
        <taxon>Pezizomycotina</taxon>
        <taxon>Sordariomycetes</taxon>
        <taxon>Sordariomycetidae</taxon>
        <taxon>Diaporthales</taxon>
        <taxon>Diaporthaceae</taxon>
        <taxon>Diaporthe</taxon>
    </lineage>
</organism>
<evidence type="ECO:0000313" key="2">
    <source>
        <dbReference type="Proteomes" id="UP001583177"/>
    </source>
</evidence>
<proteinExistence type="predicted"/>
<evidence type="ECO:0000313" key="1">
    <source>
        <dbReference type="EMBL" id="KAL1859587.1"/>
    </source>
</evidence>
<reference evidence="1 2" key="1">
    <citation type="journal article" date="2024" name="IMA Fungus">
        <title>IMA Genome - F19 : A genome assembly and annotation guide to empower mycologists, including annotated draft genome sequences of Ceratocystis pirilliformis, Diaporthe australafricana, Fusarium ophioides, Paecilomyces lecythidis, and Sporothrix stenoceras.</title>
        <authorList>
            <person name="Aylward J."/>
            <person name="Wilson A.M."/>
            <person name="Visagie C.M."/>
            <person name="Spraker J."/>
            <person name="Barnes I."/>
            <person name="Buitendag C."/>
            <person name="Ceriani C."/>
            <person name="Del Mar Angel L."/>
            <person name="du Plessis D."/>
            <person name="Fuchs T."/>
            <person name="Gasser K."/>
            <person name="Kramer D."/>
            <person name="Li W."/>
            <person name="Munsamy K."/>
            <person name="Piso A."/>
            <person name="Price J.L."/>
            <person name="Sonnekus B."/>
            <person name="Thomas C."/>
            <person name="van der Nest A."/>
            <person name="van Dijk A."/>
            <person name="van Heerden A."/>
            <person name="van Vuuren N."/>
            <person name="Yilmaz N."/>
            <person name="Duong T.A."/>
            <person name="van der Merwe N.A."/>
            <person name="Wingfield M.J."/>
            <person name="Wingfield B.D."/>
        </authorList>
    </citation>
    <scope>NUCLEOTIDE SEQUENCE [LARGE SCALE GENOMIC DNA]</scope>
    <source>
        <strain evidence="1 2">CMW 18300</strain>
    </source>
</reference>
<keyword evidence="2" id="KW-1185">Reference proteome</keyword>
<dbReference type="EMBL" id="JAWRVE010000098">
    <property type="protein sequence ID" value="KAL1859587.1"/>
    <property type="molecule type" value="Genomic_DNA"/>
</dbReference>
<gene>
    <name evidence="1" type="ORF">Daus18300_009588</name>
</gene>
<accession>A0ABR3WE94</accession>